<dbReference type="InterPro" id="IPR036638">
    <property type="entry name" value="HLH_DNA-bd_sf"/>
</dbReference>
<dbReference type="GO" id="GO:0043937">
    <property type="term" value="P:regulation of sporulation"/>
    <property type="evidence" value="ECO:0007669"/>
    <property type="project" value="InterPro"/>
</dbReference>
<dbReference type="SUPFAM" id="SSF140500">
    <property type="entry name" value="BAS1536-like"/>
    <property type="match status" value="1"/>
</dbReference>
<dbReference type="RefSeq" id="WP_155701372.1">
    <property type="nucleotide sequence ID" value="NZ_CP034235.1"/>
</dbReference>
<proteinExistence type="predicted"/>
<dbReference type="GO" id="GO:0046983">
    <property type="term" value="F:protein dimerization activity"/>
    <property type="evidence" value="ECO:0007669"/>
    <property type="project" value="InterPro"/>
</dbReference>
<keyword evidence="2" id="KW-1185">Reference proteome</keyword>
<protein>
    <submittedName>
        <fullName evidence="1">Aspartyl-phosphate phosphatase Spo0E family protein</fullName>
    </submittedName>
</protein>
<reference evidence="2" key="1">
    <citation type="submission" date="2018-11" db="EMBL/GenBank/DDBJ databases">
        <title>Complete genome sequence of Paenibacillus sp. ML311-T8.</title>
        <authorList>
            <person name="Nam Y.-D."/>
            <person name="Kang J."/>
            <person name="Chung W.-H."/>
            <person name="Park Y.S."/>
        </authorList>
    </citation>
    <scope>NUCLEOTIDE SEQUENCE [LARGE SCALE GENOMIC DNA]</scope>
    <source>
        <strain evidence="2">ML311-T8</strain>
    </source>
</reference>
<dbReference type="Pfam" id="PF09388">
    <property type="entry name" value="SpoOE-like"/>
    <property type="match status" value="1"/>
</dbReference>
<dbReference type="EMBL" id="CP034235">
    <property type="protein sequence ID" value="QGQ96337.1"/>
    <property type="molecule type" value="Genomic_DNA"/>
</dbReference>
<dbReference type="InterPro" id="IPR037208">
    <property type="entry name" value="Spo0E-like_sf"/>
</dbReference>
<evidence type="ECO:0000313" key="1">
    <source>
        <dbReference type="EMBL" id="QGQ96337.1"/>
    </source>
</evidence>
<organism evidence="1 2">
    <name type="scientific">Paenibacillus psychroresistens</name>
    <dbReference type="NCBI Taxonomy" id="1778678"/>
    <lineage>
        <taxon>Bacteria</taxon>
        <taxon>Bacillati</taxon>
        <taxon>Bacillota</taxon>
        <taxon>Bacilli</taxon>
        <taxon>Bacillales</taxon>
        <taxon>Paenibacillaceae</taxon>
        <taxon>Paenibacillus</taxon>
    </lineage>
</organism>
<sequence length="65" mass="7726">MSLNKLSHASIGLIEYTIEKQRMELIRIVEKHQYNFLNTEVITASIEMDHWLNLYQQSCKKKKTS</sequence>
<dbReference type="AlphaFoldDB" id="A0A6B8RKI2"/>
<evidence type="ECO:0000313" key="2">
    <source>
        <dbReference type="Proteomes" id="UP000426246"/>
    </source>
</evidence>
<dbReference type="Proteomes" id="UP000426246">
    <property type="component" value="Chromosome"/>
</dbReference>
<name>A0A6B8RKI2_9BACL</name>
<dbReference type="KEGG" id="ppsc:EHS13_16335"/>
<dbReference type="InterPro" id="IPR018540">
    <property type="entry name" value="Spo0E-like"/>
</dbReference>
<accession>A0A6B8RKI2</accession>
<gene>
    <name evidence="1" type="ORF">EHS13_16335</name>
</gene>
<dbReference type="Gene3D" id="4.10.280.10">
    <property type="entry name" value="Helix-loop-helix DNA-binding domain"/>
    <property type="match status" value="1"/>
</dbReference>